<organism evidence="3 4">
    <name type="scientific">Rhinopomastus cyanomelas</name>
    <name type="common">Common scimitarbill</name>
    <dbReference type="NCBI Taxonomy" id="113115"/>
    <lineage>
        <taxon>Eukaryota</taxon>
        <taxon>Metazoa</taxon>
        <taxon>Chordata</taxon>
        <taxon>Craniata</taxon>
        <taxon>Vertebrata</taxon>
        <taxon>Euteleostomi</taxon>
        <taxon>Archelosauria</taxon>
        <taxon>Archosauria</taxon>
        <taxon>Dinosauria</taxon>
        <taxon>Saurischia</taxon>
        <taxon>Theropoda</taxon>
        <taxon>Coelurosauria</taxon>
        <taxon>Aves</taxon>
        <taxon>Neognathae</taxon>
        <taxon>Neoaves</taxon>
        <taxon>Telluraves</taxon>
        <taxon>Coraciimorphae</taxon>
        <taxon>Bucerotiformes</taxon>
        <taxon>Rhinopomastidae</taxon>
        <taxon>Rhinopomastus</taxon>
    </lineage>
</organism>
<comment type="similarity">
    <text evidence="1">Belongs to the C/M/P thioester hydrolase family.</text>
</comment>
<comment type="caution">
    <text evidence="3">The sequence shown here is derived from an EMBL/GenBank/DDBJ whole genome shotgun (WGS) entry which is preliminary data.</text>
</comment>
<evidence type="ECO:0000259" key="2">
    <source>
        <dbReference type="Pfam" id="PF04775"/>
    </source>
</evidence>
<dbReference type="InterPro" id="IPR042490">
    <property type="entry name" value="Thio_Ohase/BAAT_N"/>
</dbReference>
<dbReference type="EMBL" id="VXBP01003141">
    <property type="protein sequence ID" value="NXN95065.1"/>
    <property type="molecule type" value="Genomic_DNA"/>
</dbReference>
<dbReference type="Gene3D" id="2.60.40.2240">
    <property type="entry name" value="Acyl-CoA thioester hydrolase/BAAT N-terminal domain"/>
    <property type="match status" value="1"/>
</dbReference>
<dbReference type="GO" id="GO:0006637">
    <property type="term" value="P:acyl-CoA metabolic process"/>
    <property type="evidence" value="ECO:0007669"/>
    <property type="project" value="TreeGrafter"/>
</dbReference>
<evidence type="ECO:0000313" key="4">
    <source>
        <dbReference type="Proteomes" id="UP000565785"/>
    </source>
</evidence>
<protein>
    <submittedName>
        <fullName evidence="3">BAAT acyltransferase</fullName>
    </submittedName>
</protein>
<feature type="non-terminal residue" evidence="3">
    <location>
        <position position="1"/>
    </location>
</feature>
<dbReference type="OrthoDB" id="6347013at2759"/>
<accession>A0A7L1N6I2</accession>
<feature type="non-terminal residue" evidence="3">
    <location>
        <position position="154"/>
    </location>
</feature>
<dbReference type="InterPro" id="IPR006862">
    <property type="entry name" value="Thio_Ohase/aa_AcTrfase"/>
</dbReference>
<gene>
    <name evidence="3" type="primary">Baat</name>
    <name evidence="3" type="ORF">RHICYA_R05073</name>
</gene>
<dbReference type="PANTHER" id="PTHR10824">
    <property type="entry name" value="ACYL-COENZYME A THIOESTERASE-RELATED"/>
    <property type="match status" value="1"/>
</dbReference>
<feature type="domain" description="Acyl-CoA thioester hydrolase/bile acid-CoA amino acid N-acetyltransferase" evidence="2">
    <location>
        <begin position="14"/>
        <end position="142"/>
    </location>
</feature>
<evidence type="ECO:0000313" key="3">
    <source>
        <dbReference type="EMBL" id="NXN95065.1"/>
    </source>
</evidence>
<evidence type="ECO:0000256" key="1">
    <source>
        <dbReference type="ARBA" id="ARBA00006538"/>
    </source>
</evidence>
<proteinExistence type="inferred from homology"/>
<dbReference type="GO" id="GO:0047617">
    <property type="term" value="F:fatty acyl-CoA hydrolase activity"/>
    <property type="evidence" value="ECO:0007669"/>
    <property type="project" value="TreeGrafter"/>
</dbReference>
<keyword evidence="4" id="KW-1185">Reference proteome</keyword>
<dbReference type="PANTHER" id="PTHR10824:SF18">
    <property type="entry name" value="BILE ACID-COA:AMINO ACID N-ACYLTRANSFERASE"/>
    <property type="match status" value="1"/>
</dbReference>
<reference evidence="3 4" key="1">
    <citation type="submission" date="2019-09" db="EMBL/GenBank/DDBJ databases">
        <title>Bird 10,000 Genomes (B10K) Project - Family phase.</title>
        <authorList>
            <person name="Zhang G."/>
        </authorList>
    </citation>
    <scope>NUCLEOTIDE SEQUENCE [LARGE SCALE GENOMIC DNA]</scope>
    <source>
        <strain evidence="3">B10K-DU-002-35</strain>
        <tissue evidence="3">Muscle</tissue>
    </source>
</reference>
<dbReference type="AlphaFoldDB" id="A0A7L1N6I2"/>
<keyword evidence="3" id="KW-0808">Transferase</keyword>
<name>A0A7L1N6I2_RHICY</name>
<sequence length="154" mass="17077">MVELTVTPQSSLADRPVHLLVRGLSPSQLITLRASLTDEQGERFQSRAFFRASGAGEVDPDHHPALGGNYTGVCPMGLFWFLQPDTLFRRLIKRDVAGSPFVVHLEVFNGLQMANEPQEKPLASCEAQRWFVAPGTQRVPIRNGRVRGALYLPP</sequence>
<dbReference type="Proteomes" id="UP000565785">
    <property type="component" value="Unassembled WGS sequence"/>
</dbReference>
<dbReference type="GO" id="GO:0006631">
    <property type="term" value="P:fatty acid metabolic process"/>
    <property type="evidence" value="ECO:0007669"/>
    <property type="project" value="TreeGrafter"/>
</dbReference>
<dbReference type="GO" id="GO:0016746">
    <property type="term" value="F:acyltransferase activity"/>
    <property type="evidence" value="ECO:0007669"/>
    <property type="project" value="UniProtKB-KW"/>
</dbReference>
<dbReference type="FunFam" id="2.60.40.2240:FF:000001">
    <property type="entry name" value="acyl-coenzyme A thioesterase 4"/>
    <property type="match status" value="1"/>
</dbReference>
<dbReference type="Pfam" id="PF04775">
    <property type="entry name" value="Bile_Hydr_Trans"/>
    <property type="match status" value="1"/>
</dbReference>
<dbReference type="GO" id="GO:0005777">
    <property type="term" value="C:peroxisome"/>
    <property type="evidence" value="ECO:0007669"/>
    <property type="project" value="TreeGrafter"/>
</dbReference>
<keyword evidence="3" id="KW-0012">Acyltransferase</keyword>